<evidence type="ECO:0000256" key="2">
    <source>
        <dbReference type="ARBA" id="ARBA00005583"/>
    </source>
</evidence>
<protein>
    <recommendedName>
        <fullName evidence="7 8">Phospho-N-acetylmuramoyl-pentapeptide-transferase</fullName>
        <ecNumber evidence="7 8">2.7.8.13</ecNumber>
    </recommendedName>
    <alternativeName>
        <fullName evidence="7">UDP-MurNAc-pentapeptide phosphotransferase</fullName>
    </alternativeName>
</protein>
<dbReference type="OrthoDB" id="9805475at2"/>
<evidence type="ECO:0000256" key="6">
    <source>
        <dbReference type="ARBA" id="ARBA00023136"/>
    </source>
</evidence>
<dbReference type="InterPro" id="IPR003524">
    <property type="entry name" value="PNAcMuramoyl-5peptid_Trfase"/>
</dbReference>
<dbReference type="GO" id="GO:0051301">
    <property type="term" value="P:cell division"/>
    <property type="evidence" value="ECO:0007669"/>
    <property type="project" value="UniProtKB-KW"/>
</dbReference>
<dbReference type="CDD" id="cd06852">
    <property type="entry name" value="GT_MraY"/>
    <property type="match status" value="1"/>
</dbReference>
<dbReference type="PROSITE" id="PS01347">
    <property type="entry name" value="MRAY_1"/>
    <property type="match status" value="1"/>
</dbReference>
<feature type="binding site" evidence="9">
    <location>
        <position position="167"/>
    </location>
    <ligand>
        <name>Mg(2+)</name>
        <dbReference type="ChEBI" id="CHEBI:18420"/>
    </ligand>
</feature>
<keyword evidence="4 7" id="KW-0812">Transmembrane</keyword>
<dbReference type="Proteomes" id="UP000261011">
    <property type="component" value="Unassembled WGS sequence"/>
</dbReference>
<reference evidence="10 11" key="1">
    <citation type="submission" date="2018-08" db="EMBL/GenBank/DDBJ databases">
        <title>A genome reference for cultivated species of the human gut microbiota.</title>
        <authorList>
            <person name="Zou Y."/>
            <person name="Xue W."/>
            <person name="Luo G."/>
        </authorList>
    </citation>
    <scope>NUCLEOTIDE SEQUENCE [LARGE SCALE GENOMIC DNA]</scope>
    <source>
        <strain evidence="10 11">OF01-3</strain>
    </source>
</reference>
<evidence type="ECO:0000256" key="7">
    <source>
        <dbReference type="HAMAP-Rule" id="MF_00038"/>
    </source>
</evidence>
<gene>
    <name evidence="7" type="primary">mraY</name>
    <name evidence="10" type="ORF">DXA39_03465</name>
</gene>
<comment type="function">
    <text evidence="7">Catalyzes the initial step of the lipid cycle reactions in the biosynthesis of the cell wall peptidoglycan: transfers peptidoglycan precursor phospho-MurNAc-pentapeptide from UDP-MurNAc-pentapeptide onto the lipid carrier undecaprenyl phosphate, yielding undecaprenyl-pyrophosphoryl-MurNAc-pentapeptide, known as lipid I.</text>
</comment>
<dbReference type="EMBL" id="QVEU01000002">
    <property type="protein sequence ID" value="RGB77359.1"/>
    <property type="molecule type" value="Genomic_DNA"/>
</dbReference>
<keyword evidence="7" id="KW-0131">Cell cycle</keyword>
<evidence type="ECO:0000256" key="9">
    <source>
        <dbReference type="PIRSR" id="PIRSR600715-1"/>
    </source>
</evidence>
<keyword evidence="7" id="KW-0573">Peptidoglycan synthesis</keyword>
<sequence length="316" mass="34607">MNLIGKISIITIIATVVLGYAVLPILKNMKIGQNIRKEGPKSHYQKAGTPTMGGIIFLISALLMTLIFVPFNMNTAILLICTLGFGAIGFIDDFRKLVLKQSEGLTPKEKMILQFVLAILVTIMAYINDKESVTTLQLLFTNHIVDISFFGFVILIFIIIGTTNAVNLTDGLDGLATSVSLPVFICLFLLATTETTRLFSIIMFAALLGFLYFNSNPASVFMGDTGSMAIGGAVVAIAIIEKLPIYLIIFGGVYVMETLSVIIQVISYKTRNKKRVFLMTPIHHHFELKGYKEPQIVAAFSIVSTILCLITLVAIL</sequence>
<evidence type="ECO:0000256" key="1">
    <source>
        <dbReference type="ARBA" id="ARBA00004141"/>
    </source>
</evidence>
<feature type="transmembrane region" description="Helical" evidence="7">
    <location>
        <begin position="75"/>
        <end position="91"/>
    </location>
</feature>
<keyword evidence="7" id="KW-0961">Cell wall biogenesis/degradation</keyword>
<proteinExistence type="inferred from homology"/>
<keyword evidence="3 7" id="KW-0808">Transferase</keyword>
<dbReference type="AlphaFoldDB" id="A0A3E2TK94"/>
<dbReference type="PANTHER" id="PTHR22926">
    <property type="entry name" value="PHOSPHO-N-ACETYLMURAMOYL-PENTAPEPTIDE-TRANSFERASE"/>
    <property type="match status" value="1"/>
</dbReference>
<dbReference type="Pfam" id="PF10555">
    <property type="entry name" value="MraY_sig1"/>
    <property type="match status" value="1"/>
</dbReference>
<dbReference type="Pfam" id="PF00953">
    <property type="entry name" value="Glycos_transf_4"/>
    <property type="match status" value="1"/>
</dbReference>
<comment type="subcellular location">
    <subcellularLocation>
        <location evidence="7">Cell membrane</location>
        <topology evidence="7">Multi-pass membrane protein</topology>
    </subcellularLocation>
    <subcellularLocation>
        <location evidence="1">Membrane</location>
        <topology evidence="1">Multi-pass membrane protein</topology>
    </subcellularLocation>
</comment>
<comment type="catalytic activity">
    <reaction evidence="7">
        <text>UDP-N-acetyl-alpha-D-muramoyl-L-alanyl-gamma-D-glutamyl-meso-2,6-diaminopimeloyl-D-alanyl-D-alanine + di-trans,octa-cis-undecaprenyl phosphate = di-trans,octa-cis-undecaprenyl diphospho-N-acetyl-alpha-D-muramoyl-L-alanyl-D-glutamyl-meso-2,6-diaminopimeloyl-D-alanyl-D-alanine + UMP</text>
        <dbReference type="Rhea" id="RHEA:28386"/>
        <dbReference type="ChEBI" id="CHEBI:57865"/>
        <dbReference type="ChEBI" id="CHEBI:60392"/>
        <dbReference type="ChEBI" id="CHEBI:61386"/>
        <dbReference type="ChEBI" id="CHEBI:61387"/>
        <dbReference type="EC" id="2.7.8.13"/>
    </reaction>
</comment>
<organism evidence="10 11">
    <name type="scientific">Anaerococcus nagyae</name>
    <dbReference type="NCBI Taxonomy" id="1755241"/>
    <lineage>
        <taxon>Bacteria</taxon>
        <taxon>Bacillati</taxon>
        <taxon>Bacillota</taxon>
        <taxon>Tissierellia</taxon>
        <taxon>Tissierellales</taxon>
        <taxon>Peptoniphilaceae</taxon>
        <taxon>Anaerococcus</taxon>
    </lineage>
</organism>
<keyword evidence="5 7" id="KW-1133">Transmembrane helix</keyword>
<dbReference type="GO" id="GO:0008360">
    <property type="term" value="P:regulation of cell shape"/>
    <property type="evidence" value="ECO:0007669"/>
    <property type="project" value="UniProtKB-KW"/>
</dbReference>
<evidence type="ECO:0000313" key="11">
    <source>
        <dbReference type="Proteomes" id="UP000261011"/>
    </source>
</evidence>
<evidence type="ECO:0000256" key="8">
    <source>
        <dbReference type="NCBIfam" id="TIGR00445"/>
    </source>
</evidence>
<feature type="transmembrane region" description="Helical" evidence="7">
    <location>
        <begin position="111"/>
        <end position="128"/>
    </location>
</feature>
<feature type="transmembrane region" description="Helical" evidence="7">
    <location>
        <begin position="6"/>
        <end position="26"/>
    </location>
</feature>
<dbReference type="PROSITE" id="PS01348">
    <property type="entry name" value="MRAY_2"/>
    <property type="match status" value="1"/>
</dbReference>
<dbReference type="PANTHER" id="PTHR22926:SF5">
    <property type="entry name" value="PHOSPHO-N-ACETYLMURAMOYL-PENTAPEPTIDE-TRANSFERASE HOMOLOG"/>
    <property type="match status" value="1"/>
</dbReference>
<keyword evidence="7 9" id="KW-0479">Metal-binding</keyword>
<comment type="pathway">
    <text evidence="7">Cell wall biogenesis; peptidoglycan biosynthesis.</text>
</comment>
<keyword evidence="7 9" id="KW-0460">Magnesium</keyword>
<dbReference type="UniPathway" id="UPA00219"/>
<feature type="transmembrane region" description="Helical" evidence="7">
    <location>
        <begin position="245"/>
        <end position="266"/>
    </location>
</feature>
<evidence type="ECO:0000313" key="10">
    <source>
        <dbReference type="EMBL" id="RGB77359.1"/>
    </source>
</evidence>
<dbReference type="GO" id="GO:0008963">
    <property type="term" value="F:phospho-N-acetylmuramoyl-pentapeptide-transferase activity"/>
    <property type="evidence" value="ECO:0007669"/>
    <property type="project" value="UniProtKB-UniRule"/>
</dbReference>
<dbReference type="GO" id="GO:0005886">
    <property type="term" value="C:plasma membrane"/>
    <property type="evidence" value="ECO:0007669"/>
    <property type="project" value="UniProtKB-SubCell"/>
</dbReference>
<keyword evidence="7" id="KW-1003">Cell membrane</keyword>
<evidence type="ECO:0000256" key="3">
    <source>
        <dbReference type="ARBA" id="ARBA00022679"/>
    </source>
</evidence>
<comment type="caution">
    <text evidence="10">The sequence shown here is derived from an EMBL/GenBank/DDBJ whole genome shotgun (WGS) entry which is preliminary data.</text>
</comment>
<dbReference type="InterPro" id="IPR000715">
    <property type="entry name" value="Glycosyl_transferase_4"/>
</dbReference>
<dbReference type="GO" id="GO:0009252">
    <property type="term" value="P:peptidoglycan biosynthetic process"/>
    <property type="evidence" value="ECO:0007669"/>
    <property type="project" value="UniProtKB-UniRule"/>
</dbReference>
<name>A0A3E2TK94_9FIRM</name>
<dbReference type="NCBIfam" id="TIGR00445">
    <property type="entry name" value="mraY"/>
    <property type="match status" value="1"/>
</dbReference>
<accession>A0A3E2TK94</accession>
<keyword evidence="7" id="KW-0132">Cell division</keyword>
<comment type="similarity">
    <text evidence="2 7">Belongs to the glycosyltransferase 4 family. MraY subfamily.</text>
</comment>
<feature type="transmembrane region" description="Helical" evidence="7">
    <location>
        <begin position="197"/>
        <end position="213"/>
    </location>
</feature>
<dbReference type="EC" id="2.7.8.13" evidence="7 8"/>
<keyword evidence="11" id="KW-1185">Reference proteome</keyword>
<dbReference type="HAMAP" id="MF_00038">
    <property type="entry name" value="MraY"/>
    <property type="match status" value="1"/>
</dbReference>
<dbReference type="InterPro" id="IPR018480">
    <property type="entry name" value="PNAcMuramoyl-5peptid_Trfase_CS"/>
</dbReference>
<dbReference type="GO" id="GO:0071555">
    <property type="term" value="P:cell wall organization"/>
    <property type="evidence" value="ECO:0007669"/>
    <property type="project" value="UniProtKB-KW"/>
</dbReference>
<comment type="cofactor">
    <cofactor evidence="7 9">
        <name>Mg(2+)</name>
        <dbReference type="ChEBI" id="CHEBI:18420"/>
    </cofactor>
</comment>
<dbReference type="GO" id="GO:0046872">
    <property type="term" value="F:metal ion binding"/>
    <property type="evidence" value="ECO:0007669"/>
    <property type="project" value="UniProtKB-KW"/>
</dbReference>
<feature type="transmembrane region" description="Helical" evidence="7">
    <location>
        <begin position="47"/>
        <end position="69"/>
    </location>
</feature>
<evidence type="ECO:0000256" key="4">
    <source>
        <dbReference type="ARBA" id="ARBA00022692"/>
    </source>
</evidence>
<dbReference type="GO" id="GO:0051992">
    <property type="term" value="F:UDP-N-acetylmuramoyl-L-alanyl-D-glutamyl-meso-2,6-diaminopimelyl-D-alanyl-D-alanine:undecaprenyl-phosphate transferase activity"/>
    <property type="evidence" value="ECO:0007669"/>
    <property type="project" value="RHEA"/>
</dbReference>
<keyword evidence="6 7" id="KW-0472">Membrane</keyword>
<feature type="transmembrane region" description="Helical" evidence="7">
    <location>
        <begin position="220"/>
        <end position="239"/>
    </location>
</feature>
<feature type="transmembrane region" description="Helical" evidence="7">
    <location>
        <begin position="296"/>
        <end position="315"/>
    </location>
</feature>
<feature type="transmembrane region" description="Helical" evidence="7">
    <location>
        <begin position="140"/>
        <end position="160"/>
    </location>
</feature>
<feature type="binding site" evidence="9">
    <location>
        <position position="224"/>
    </location>
    <ligand>
        <name>Mg(2+)</name>
        <dbReference type="ChEBI" id="CHEBI:18420"/>
    </ligand>
</feature>
<keyword evidence="7" id="KW-0133">Cell shape</keyword>
<evidence type="ECO:0000256" key="5">
    <source>
        <dbReference type="ARBA" id="ARBA00022989"/>
    </source>
</evidence>
<feature type="transmembrane region" description="Helical" evidence="7">
    <location>
        <begin position="172"/>
        <end position="191"/>
    </location>
</feature>